<protein>
    <recommendedName>
        <fullName evidence="1">RNase H type-1 domain-containing protein</fullName>
    </recommendedName>
</protein>
<keyword evidence="3" id="KW-1185">Reference proteome</keyword>
<dbReference type="InterPro" id="IPR044730">
    <property type="entry name" value="RNase_H-like_dom_plant"/>
</dbReference>
<comment type="caution">
    <text evidence="2">The sequence shown here is derived from an EMBL/GenBank/DDBJ whole genome shotgun (WGS) entry which is preliminary data.</text>
</comment>
<evidence type="ECO:0000313" key="2">
    <source>
        <dbReference type="EMBL" id="KAK0603328.1"/>
    </source>
</evidence>
<dbReference type="PANTHER" id="PTHR47723:SF22">
    <property type="entry name" value="RNASE H TYPE-1 DOMAIN-CONTAINING PROTEIN"/>
    <property type="match status" value="1"/>
</dbReference>
<evidence type="ECO:0000259" key="1">
    <source>
        <dbReference type="PROSITE" id="PS50879"/>
    </source>
</evidence>
<evidence type="ECO:0000313" key="3">
    <source>
        <dbReference type="Proteomes" id="UP001168877"/>
    </source>
</evidence>
<dbReference type="GO" id="GO:0004523">
    <property type="term" value="F:RNA-DNA hybrid ribonuclease activity"/>
    <property type="evidence" value="ECO:0007669"/>
    <property type="project" value="InterPro"/>
</dbReference>
<name>A0AA39W5R4_ACESA</name>
<dbReference type="InterPro" id="IPR012337">
    <property type="entry name" value="RNaseH-like_sf"/>
</dbReference>
<dbReference type="Gene3D" id="3.30.420.10">
    <property type="entry name" value="Ribonuclease H-like superfamily/Ribonuclease H"/>
    <property type="match status" value="1"/>
</dbReference>
<dbReference type="InterPro" id="IPR002156">
    <property type="entry name" value="RNaseH_domain"/>
</dbReference>
<dbReference type="AlphaFoldDB" id="A0AA39W5R4"/>
<dbReference type="PROSITE" id="PS50879">
    <property type="entry name" value="RNASE_H_1"/>
    <property type="match status" value="1"/>
</dbReference>
<dbReference type="CDD" id="cd06222">
    <property type="entry name" value="RNase_H_like"/>
    <property type="match status" value="1"/>
</dbReference>
<dbReference type="GO" id="GO:0003676">
    <property type="term" value="F:nucleic acid binding"/>
    <property type="evidence" value="ECO:0007669"/>
    <property type="project" value="InterPro"/>
</dbReference>
<dbReference type="PANTHER" id="PTHR47723">
    <property type="entry name" value="OS05G0353850 PROTEIN"/>
    <property type="match status" value="1"/>
</dbReference>
<reference evidence="2" key="2">
    <citation type="submission" date="2023-06" db="EMBL/GenBank/DDBJ databases">
        <authorList>
            <person name="Swenson N.G."/>
            <person name="Wegrzyn J.L."/>
            <person name="Mcevoy S.L."/>
        </authorList>
    </citation>
    <scope>NUCLEOTIDE SEQUENCE</scope>
    <source>
        <strain evidence="2">NS2018</strain>
        <tissue evidence="2">Leaf</tissue>
    </source>
</reference>
<accession>A0AA39W5R4</accession>
<reference evidence="2" key="1">
    <citation type="journal article" date="2022" name="Plant J.">
        <title>Strategies of tolerance reflected in two North American maple genomes.</title>
        <authorList>
            <person name="McEvoy S.L."/>
            <person name="Sezen U.U."/>
            <person name="Trouern-Trend A."/>
            <person name="McMahon S.M."/>
            <person name="Schaberg P.G."/>
            <person name="Yang J."/>
            <person name="Wegrzyn J.L."/>
            <person name="Swenson N.G."/>
        </authorList>
    </citation>
    <scope>NUCLEOTIDE SEQUENCE</scope>
    <source>
        <strain evidence="2">NS2018</strain>
    </source>
</reference>
<dbReference type="InterPro" id="IPR036397">
    <property type="entry name" value="RNaseH_sf"/>
</dbReference>
<dbReference type="SUPFAM" id="SSF53098">
    <property type="entry name" value="Ribonuclease H-like"/>
    <property type="match status" value="1"/>
</dbReference>
<sequence length="173" mass="19011">MVENLEFCCVEQSKKKKRKRSHDSWIPPSNDSLKFNVDGSFIRRNERAGIGGVLRDAKGDVLCSFSAGVEAADATAAELLAIQKACHLCESQISLGGRQITIESDSRVAVAWVNEGDFGNLDMVEVIYGVRSKLRVFRNLSVCFVPRNGNVLADDLAKRGATMEGENVVWSVF</sequence>
<organism evidence="2 3">
    <name type="scientific">Acer saccharum</name>
    <name type="common">Sugar maple</name>
    <dbReference type="NCBI Taxonomy" id="4024"/>
    <lineage>
        <taxon>Eukaryota</taxon>
        <taxon>Viridiplantae</taxon>
        <taxon>Streptophyta</taxon>
        <taxon>Embryophyta</taxon>
        <taxon>Tracheophyta</taxon>
        <taxon>Spermatophyta</taxon>
        <taxon>Magnoliopsida</taxon>
        <taxon>eudicotyledons</taxon>
        <taxon>Gunneridae</taxon>
        <taxon>Pentapetalae</taxon>
        <taxon>rosids</taxon>
        <taxon>malvids</taxon>
        <taxon>Sapindales</taxon>
        <taxon>Sapindaceae</taxon>
        <taxon>Hippocastanoideae</taxon>
        <taxon>Acereae</taxon>
        <taxon>Acer</taxon>
    </lineage>
</organism>
<feature type="domain" description="RNase H type-1" evidence="1">
    <location>
        <begin position="29"/>
        <end position="162"/>
    </location>
</feature>
<dbReference type="Pfam" id="PF13456">
    <property type="entry name" value="RVT_3"/>
    <property type="match status" value="1"/>
</dbReference>
<dbReference type="EMBL" id="JAUESC010000002">
    <property type="protein sequence ID" value="KAK0603328.1"/>
    <property type="molecule type" value="Genomic_DNA"/>
</dbReference>
<gene>
    <name evidence="2" type="ORF">LWI29_003812</name>
</gene>
<dbReference type="InterPro" id="IPR053151">
    <property type="entry name" value="RNase_H-like"/>
</dbReference>
<dbReference type="Proteomes" id="UP001168877">
    <property type="component" value="Unassembled WGS sequence"/>
</dbReference>
<proteinExistence type="predicted"/>